<accession>A0A562QTC5</accession>
<keyword evidence="8" id="KW-0449">Lipoprotein</keyword>
<comment type="similarity">
    <text evidence="1 7">Belongs to the Lgt family.</text>
</comment>
<comment type="caution">
    <text evidence="8">The sequence shown here is derived from an EMBL/GenBank/DDBJ whole genome shotgun (WGS) entry which is preliminary data.</text>
</comment>
<evidence type="ECO:0000256" key="6">
    <source>
        <dbReference type="ARBA" id="ARBA00023136"/>
    </source>
</evidence>
<feature type="transmembrane region" description="Helical" evidence="7">
    <location>
        <begin position="238"/>
        <end position="256"/>
    </location>
</feature>
<dbReference type="Pfam" id="PF01790">
    <property type="entry name" value="LGT"/>
    <property type="match status" value="1"/>
</dbReference>
<feature type="binding site" evidence="7">
    <location>
        <position position="137"/>
    </location>
    <ligand>
        <name>a 1,2-diacyl-sn-glycero-3-phospho-(1'-sn-glycerol)</name>
        <dbReference type="ChEBI" id="CHEBI:64716"/>
    </ligand>
</feature>
<evidence type="ECO:0000256" key="7">
    <source>
        <dbReference type="HAMAP-Rule" id="MF_01147"/>
    </source>
</evidence>
<feature type="transmembrane region" description="Helical" evidence="7">
    <location>
        <begin position="51"/>
        <end position="74"/>
    </location>
</feature>
<feature type="transmembrane region" description="Helical" evidence="7">
    <location>
        <begin position="86"/>
        <end position="111"/>
    </location>
</feature>
<evidence type="ECO:0000256" key="2">
    <source>
        <dbReference type="ARBA" id="ARBA00022475"/>
    </source>
</evidence>
<dbReference type="EC" id="2.5.1.145" evidence="7"/>
<dbReference type="NCBIfam" id="TIGR00544">
    <property type="entry name" value="lgt"/>
    <property type="match status" value="1"/>
</dbReference>
<keyword evidence="9" id="KW-1185">Reference proteome</keyword>
<comment type="catalytic activity">
    <reaction evidence="7">
        <text>L-cysteinyl-[prolipoprotein] + a 1,2-diacyl-sn-glycero-3-phospho-(1'-sn-glycerol) = an S-1,2-diacyl-sn-glyceryl-L-cysteinyl-[prolipoprotein] + sn-glycerol 1-phosphate + H(+)</text>
        <dbReference type="Rhea" id="RHEA:56712"/>
        <dbReference type="Rhea" id="RHEA-COMP:14679"/>
        <dbReference type="Rhea" id="RHEA-COMP:14680"/>
        <dbReference type="ChEBI" id="CHEBI:15378"/>
        <dbReference type="ChEBI" id="CHEBI:29950"/>
        <dbReference type="ChEBI" id="CHEBI:57685"/>
        <dbReference type="ChEBI" id="CHEBI:64716"/>
        <dbReference type="ChEBI" id="CHEBI:140658"/>
        <dbReference type="EC" id="2.5.1.145"/>
    </reaction>
</comment>
<evidence type="ECO:0000256" key="5">
    <source>
        <dbReference type="ARBA" id="ARBA00022989"/>
    </source>
</evidence>
<gene>
    <name evidence="7" type="primary">lgt</name>
    <name evidence="8" type="ORF">IQ10_00408</name>
</gene>
<protein>
    <recommendedName>
        <fullName evidence="7">Phosphatidylglycerol--prolipoprotein diacylglyceryl transferase</fullName>
        <ecNumber evidence="7">2.5.1.145</ecNumber>
    </recommendedName>
</protein>
<dbReference type="AlphaFoldDB" id="A0A562QTC5"/>
<dbReference type="InterPro" id="IPR001640">
    <property type="entry name" value="Lgt"/>
</dbReference>
<evidence type="ECO:0000256" key="3">
    <source>
        <dbReference type="ARBA" id="ARBA00022679"/>
    </source>
</evidence>
<feature type="transmembrane region" description="Helical" evidence="7">
    <location>
        <begin position="179"/>
        <end position="197"/>
    </location>
</feature>
<comment type="subcellular location">
    <subcellularLocation>
        <location evidence="7">Cell membrane</location>
        <topology evidence="7">Multi-pass membrane protein</topology>
    </subcellularLocation>
</comment>
<comment type="function">
    <text evidence="7">Catalyzes the transfer of the diacylglyceryl group from phosphatidylglycerol to the sulfhydryl group of the N-terminal cysteine of a prolipoprotein, the first step in the formation of mature lipoproteins.</text>
</comment>
<dbReference type="PANTHER" id="PTHR30589">
    <property type="entry name" value="PROLIPOPROTEIN DIACYLGLYCERYL TRANSFERASE"/>
    <property type="match status" value="1"/>
</dbReference>
<dbReference type="UniPathway" id="UPA00664"/>
<evidence type="ECO:0000313" key="9">
    <source>
        <dbReference type="Proteomes" id="UP000315711"/>
    </source>
</evidence>
<dbReference type="EMBL" id="VLKZ01000001">
    <property type="protein sequence ID" value="TWI59985.1"/>
    <property type="molecule type" value="Genomic_DNA"/>
</dbReference>
<dbReference type="GO" id="GO:0008961">
    <property type="term" value="F:phosphatidylglycerol-prolipoprotein diacylglyceryl transferase activity"/>
    <property type="evidence" value="ECO:0007669"/>
    <property type="project" value="UniProtKB-UniRule"/>
</dbReference>
<keyword evidence="5 7" id="KW-1133">Transmembrane helix</keyword>
<dbReference type="GO" id="GO:0042158">
    <property type="term" value="P:lipoprotein biosynthetic process"/>
    <property type="evidence" value="ECO:0007669"/>
    <property type="project" value="UniProtKB-UniRule"/>
</dbReference>
<feature type="transmembrane region" description="Helical" evidence="7">
    <location>
        <begin position="118"/>
        <end position="136"/>
    </location>
</feature>
<feature type="transmembrane region" description="Helical" evidence="7">
    <location>
        <begin position="209"/>
        <end position="232"/>
    </location>
</feature>
<name>A0A562QTC5_9BACI</name>
<proteinExistence type="inferred from homology"/>
<evidence type="ECO:0000256" key="4">
    <source>
        <dbReference type="ARBA" id="ARBA00022692"/>
    </source>
</evidence>
<sequence>MEGNIEPLSRVFLEIGPFTIYWYGAIIGLGVFLGYMLASRESVKRGMPKETFADLLLYAIPISIISARIYYVIFRWDQFADDPIRVFYIWEGGIAIHGALIGGVLTAYFFAKKHNLSFWQLADVAAPSILLGQAIGRWGNFMNQEVYGRSVSREYLEGLFLPEFIINQMYIDGTYYHPTFLYESLWSLVGVAILLWLRRLNLRQGEIFFTYVIWYSVGRFVIEGIRLDYLLIGGVLKTAQVISIVLIVGAVILWIYRRKQPDTPRYHDLALPVKSTKKTAATKKKKKK</sequence>
<organism evidence="8 9">
    <name type="scientific">Halalkalibacter nanhaiisediminis</name>
    <dbReference type="NCBI Taxonomy" id="688079"/>
    <lineage>
        <taxon>Bacteria</taxon>
        <taxon>Bacillati</taxon>
        <taxon>Bacillota</taxon>
        <taxon>Bacilli</taxon>
        <taxon>Bacillales</taxon>
        <taxon>Bacillaceae</taxon>
        <taxon>Halalkalibacter</taxon>
    </lineage>
</organism>
<evidence type="ECO:0000313" key="8">
    <source>
        <dbReference type="EMBL" id="TWI59985.1"/>
    </source>
</evidence>
<keyword evidence="3 7" id="KW-0808">Transferase</keyword>
<keyword evidence="2 7" id="KW-1003">Cell membrane</keyword>
<dbReference type="OrthoDB" id="871140at2"/>
<reference evidence="8 9" key="1">
    <citation type="journal article" date="2015" name="Stand. Genomic Sci.">
        <title>Genomic Encyclopedia of Bacterial and Archaeal Type Strains, Phase III: the genomes of soil and plant-associated and newly described type strains.</title>
        <authorList>
            <person name="Whitman W.B."/>
            <person name="Woyke T."/>
            <person name="Klenk H.P."/>
            <person name="Zhou Y."/>
            <person name="Lilburn T.G."/>
            <person name="Beck B.J."/>
            <person name="De Vos P."/>
            <person name="Vandamme P."/>
            <person name="Eisen J.A."/>
            <person name="Garrity G."/>
            <person name="Hugenholtz P."/>
            <person name="Kyrpides N.C."/>
        </authorList>
    </citation>
    <scope>NUCLEOTIDE SEQUENCE [LARGE SCALE GENOMIC DNA]</scope>
    <source>
        <strain evidence="8 9">CGMCC 1.10116</strain>
    </source>
</reference>
<evidence type="ECO:0000256" key="1">
    <source>
        <dbReference type="ARBA" id="ARBA00007150"/>
    </source>
</evidence>
<keyword evidence="6 7" id="KW-0472">Membrane</keyword>
<feature type="transmembrane region" description="Helical" evidence="7">
    <location>
        <begin position="20"/>
        <end position="39"/>
    </location>
</feature>
<dbReference type="HAMAP" id="MF_01147">
    <property type="entry name" value="Lgt"/>
    <property type="match status" value="1"/>
</dbReference>
<dbReference type="Proteomes" id="UP000315711">
    <property type="component" value="Unassembled WGS sequence"/>
</dbReference>
<dbReference type="PROSITE" id="PS01311">
    <property type="entry name" value="LGT"/>
    <property type="match status" value="1"/>
</dbReference>
<dbReference type="PANTHER" id="PTHR30589:SF0">
    <property type="entry name" value="PHOSPHATIDYLGLYCEROL--PROLIPOPROTEIN DIACYLGLYCERYL TRANSFERASE"/>
    <property type="match status" value="1"/>
</dbReference>
<dbReference type="RefSeq" id="WP_144448800.1">
    <property type="nucleotide sequence ID" value="NZ_VLKZ01000001.1"/>
</dbReference>
<comment type="pathway">
    <text evidence="7">Protein modification; lipoprotein biosynthesis (diacylglyceryl transfer).</text>
</comment>
<keyword evidence="4 7" id="KW-0812">Transmembrane</keyword>
<dbReference type="GO" id="GO:0005886">
    <property type="term" value="C:plasma membrane"/>
    <property type="evidence" value="ECO:0007669"/>
    <property type="project" value="UniProtKB-SubCell"/>
</dbReference>